<dbReference type="AlphaFoldDB" id="A0A645GLS3"/>
<protein>
    <submittedName>
        <fullName evidence="1">Uncharacterized protein</fullName>
    </submittedName>
</protein>
<sequence>MNRDGRSHGIDAHAVRRGFQCRAAGEGHHPRLGRRVVRLFGLRTPAQDRCVVHDHTLAARLHHLERGTRHAESACQRDVDDLVPLVIRHVNHHAARTQTGIVDQHIDAAQGLISLVDQGLHLIFLAHVAQPAVNVGQAGLLFDLCNGFGQPALVYVRYEHRLAALFGAATRGGKADTGTCRGSDQSSLVLEQSVGSDVVRCRGHELKNGT</sequence>
<gene>
    <name evidence="1" type="ORF">SDC9_174593</name>
</gene>
<dbReference type="EMBL" id="VSSQ01076956">
    <property type="protein sequence ID" value="MPN27166.1"/>
    <property type="molecule type" value="Genomic_DNA"/>
</dbReference>
<accession>A0A645GLS3</accession>
<name>A0A645GLS3_9ZZZZ</name>
<evidence type="ECO:0000313" key="1">
    <source>
        <dbReference type="EMBL" id="MPN27166.1"/>
    </source>
</evidence>
<reference evidence="1" key="1">
    <citation type="submission" date="2019-08" db="EMBL/GenBank/DDBJ databases">
        <authorList>
            <person name="Kucharzyk K."/>
            <person name="Murdoch R.W."/>
            <person name="Higgins S."/>
            <person name="Loffler F."/>
        </authorList>
    </citation>
    <scope>NUCLEOTIDE SEQUENCE</scope>
</reference>
<organism evidence="1">
    <name type="scientific">bioreactor metagenome</name>
    <dbReference type="NCBI Taxonomy" id="1076179"/>
    <lineage>
        <taxon>unclassified sequences</taxon>
        <taxon>metagenomes</taxon>
        <taxon>ecological metagenomes</taxon>
    </lineage>
</organism>
<comment type="caution">
    <text evidence="1">The sequence shown here is derived from an EMBL/GenBank/DDBJ whole genome shotgun (WGS) entry which is preliminary data.</text>
</comment>
<proteinExistence type="predicted"/>